<dbReference type="EMBL" id="VOHL01000002">
    <property type="protein sequence ID" value="TWS98220.1"/>
    <property type="molecule type" value="Genomic_DNA"/>
</dbReference>
<dbReference type="Gene3D" id="3.40.630.30">
    <property type="match status" value="1"/>
</dbReference>
<comment type="caution">
    <text evidence="7">The sequence shown here is derived from an EMBL/GenBank/DDBJ whole genome shotgun (WGS) entry which is preliminary data.</text>
</comment>
<dbReference type="PANTHER" id="PTHR43420">
    <property type="entry name" value="ACETYLTRANSFERASE"/>
    <property type="match status" value="1"/>
</dbReference>
<dbReference type="GO" id="GO:0008999">
    <property type="term" value="F:protein-N-terminal-alanine acetyltransferase activity"/>
    <property type="evidence" value="ECO:0007669"/>
    <property type="project" value="UniProtKB-EC"/>
</dbReference>
<dbReference type="InterPro" id="IPR000182">
    <property type="entry name" value="GNAT_dom"/>
</dbReference>
<evidence type="ECO:0000256" key="3">
    <source>
        <dbReference type="ARBA" id="ARBA00022679"/>
    </source>
</evidence>
<dbReference type="PROSITE" id="PS51186">
    <property type="entry name" value="GNAT"/>
    <property type="match status" value="1"/>
</dbReference>
<keyword evidence="3 7" id="KW-0808">Transferase</keyword>
<dbReference type="GO" id="GO:0005737">
    <property type="term" value="C:cytoplasm"/>
    <property type="evidence" value="ECO:0007669"/>
    <property type="project" value="UniProtKB-SubCell"/>
</dbReference>
<keyword evidence="2 5" id="KW-0963">Cytoplasm</keyword>
<sequence>MTTTKLTISNGSRQSLQDQVQGIYAILRDVYEQSPWSLAQIEADVTQGNTTYFFAEQAGDLVGFLALQDLMGELELTNLAVKRAYQGRGIAKRLLQSLSEEQSSIFLEVRQSNVAAQYLYQTFGFEPIGQRKNYYHNPVEDALIMKRE</sequence>
<keyword evidence="4" id="KW-0012">Acyltransferase</keyword>
<dbReference type="SUPFAM" id="SSF55729">
    <property type="entry name" value="Acyl-CoA N-acyltransferases (Nat)"/>
    <property type="match status" value="1"/>
</dbReference>
<organism evidence="7 8">
    <name type="scientific">Streptococcus cuniculipharyngis</name>
    <dbReference type="NCBI Taxonomy" id="1562651"/>
    <lineage>
        <taxon>Bacteria</taxon>
        <taxon>Bacillati</taxon>
        <taxon>Bacillota</taxon>
        <taxon>Bacilli</taxon>
        <taxon>Lactobacillales</taxon>
        <taxon>Streptococcaceae</taxon>
        <taxon>Streptococcus</taxon>
    </lineage>
</organism>
<proteinExistence type="inferred from homology"/>
<dbReference type="NCBIfam" id="TIGR01575">
    <property type="entry name" value="rimI"/>
    <property type="match status" value="1"/>
</dbReference>
<evidence type="ECO:0000313" key="7">
    <source>
        <dbReference type="EMBL" id="TWS98220.1"/>
    </source>
</evidence>
<dbReference type="InterPro" id="IPR006464">
    <property type="entry name" value="AcTrfase_RimI/Ard1"/>
</dbReference>
<reference evidence="7 8" key="1">
    <citation type="submission" date="2019-08" db="EMBL/GenBank/DDBJ databases">
        <authorList>
            <person name="Lei W."/>
        </authorList>
    </citation>
    <scope>NUCLEOTIDE SEQUENCE [LARGE SCALE GENOMIC DNA]</scope>
    <source>
        <strain evidence="7 8">CCUG 66496</strain>
    </source>
</reference>
<gene>
    <name evidence="7" type="primary">rimI</name>
    <name evidence="7" type="ORF">FRX57_04620</name>
</gene>
<dbReference type="CDD" id="cd04301">
    <property type="entry name" value="NAT_SF"/>
    <property type="match status" value="1"/>
</dbReference>
<accession>A0A5C5SDG5</accession>
<keyword evidence="8" id="KW-1185">Reference proteome</keyword>
<protein>
    <recommendedName>
        <fullName evidence="5">[Ribosomal protein bS18]-alanine N-acetyltransferase</fullName>
        <ecNumber evidence="5">2.3.1.266</ecNumber>
    </recommendedName>
</protein>
<evidence type="ECO:0000256" key="5">
    <source>
        <dbReference type="RuleBase" id="RU363094"/>
    </source>
</evidence>
<dbReference type="Pfam" id="PF13673">
    <property type="entry name" value="Acetyltransf_10"/>
    <property type="match status" value="1"/>
</dbReference>
<comment type="subcellular location">
    <subcellularLocation>
        <location evidence="5">Cytoplasm</location>
    </subcellularLocation>
</comment>
<comment type="function">
    <text evidence="5">Acetylates the N-terminal alanine of ribosomal protein bS18.</text>
</comment>
<comment type="catalytic activity">
    <reaction evidence="5">
        <text>N-terminal L-alanyl-[ribosomal protein bS18] + acetyl-CoA = N-terminal N(alpha)-acetyl-L-alanyl-[ribosomal protein bS18] + CoA + H(+)</text>
        <dbReference type="Rhea" id="RHEA:43756"/>
        <dbReference type="Rhea" id="RHEA-COMP:10676"/>
        <dbReference type="Rhea" id="RHEA-COMP:10677"/>
        <dbReference type="ChEBI" id="CHEBI:15378"/>
        <dbReference type="ChEBI" id="CHEBI:57287"/>
        <dbReference type="ChEBI" id="CHEBI:57288"/>
        <dbReference type="ChEBI" id="CHEBI:64718"/>
        <dbReference type="ChEBI" id="CHEBI:83683"/>
        <dbReference type="EC" id="2.3.1.266"/>
    </reaction>
</comment>
<evidence type="ECO:0000259" key="6">
    <source>
        <dbReference type="PROSITE" id="PS51186"/>
    </source>
</evidence>
<dbReference type="Proteomes" id="UP000317430">
    <property type="component" value="Unassembled WGS sequence"/>
</dbReference>
<dbReference type="AlphaFoldDB" id="A0A5C5SDG5"/>
<feature type="domain" description="N-acetyltransferase" evidence="6">
    <location>
        <begin position="6"/>
        <end position="148"/>
    </location>
</feature>
<name>A0A5C5SDG5_9STRE</name>
<dbReference type="InterPro" id="IPR050680">
    <property type="entry name" value="YpeA/RimI_acetyltransf"/>
</dbReference>
<evidence type="ECO:0000256" key="4">
    <source>
        <dbReference type="ARBA" id="ARBA00023315"/>
    </source>
</evidence>
<dbReference type="RefSeq" id="WP_146567186.1">
    <property type="nucleotide sequence ID" value="NZ_VOHL01000002.1"/>
</dbReference>
<dbReference type="EC" id="2.3.1.266" evidence="5"/>
<evidence type="ECO:0000256" key="1">
    <source>
        <dbReference type="ARBA" id="ARBA00005395"/>
    </source>
</evidence>
<dbReference type="OrthoDB" id="9794566at2"/>
<evidence type="ECO:0000256" key="2">
    <source>
        <dbReference type="ARBA" id="ARBA00022490"/>
    </source>
</evidence>
<evidence type="ECO:0000313" key="8">
    <source>
        <dbReference type="Proteomes" id="UP000317430"/>
    </source>
</evidence>
<dbReference type="PANTHER" id="PTHR43420:SF44">
    <property type="entry name" value="ACETYLTRANSFERASE YPEA"/>
    <property type="match status" value="1"/>
</dbReference>
<comment type="similarity">
    <text evidence="1 5">Belongs to the acetyltransferase family. RimI subfamily.</text>
</comment>
<dbReference type="InterPro" id="IPR016181">
    <property type="entry name" value="Acyl_CoA_acyltransferase"/>
</dbReference>